<dbReference type="InterPro" id="IPR053967">
    <property type="entry name" value="LlgE_F_G-like_D1"/>
</dbReference>
<evidence type="ECO:0000256" key="6">
    <source>
        <dbReference type="RuleBase" id="RU362116"/>
    </source>
</evidence>
<evidence type="ECO:0000313" key="11">
    <source>
        <dbReference type="Proteomes" id="UP000192902"/>
    </source>
</evidence>
<dbReference type="InterPro" id="IPR010930">
    <property type="entry name" value="Flg_bb/hook_C_dom"/>
</dbReference>
<organism evidence="10 11">
    <name type="scientific">Campylobacter cuniculorum DSM 23162 = LMG 24588</name>
    <dbReference type="NCBI Taxonomy" id="1121267"/>
    <lineage>
        <taxon>Bacteria</taxon>
        <taxon>Pseudomonadati</taxon>
        <taxon>Campylobacterota</taxon>
        <taxon>Epsilonproteobacteria</taxon>
        <taxon>Campylobacterales</taxon>
        <taxon>Campylobacteraceae</taxon>
        <taxon>Campylobacter</taxon>
    </lineage>
</organism>
<dbReference type="PANTHER" id="PTHR30435:SF19">
    <property type="entry name" value="FLAGELLAR BASAL-BODY ROD PROTEIN FLGG"/>
    <property type="match status" value="1"/>
</dbReference>
<dbReference type="NCBIfam" id="TIGR03506">
    <property type="entry name" value="FlgEFG_subfam"/>
    <property type="match status" value="2"/>
</dbReference>
<keyword evidence="4 6" id="KW-0975">Bacterial flagellum</keyword>
<dbReference type="Pfam" id="PF00460">
    <property type="entry name" value="Flg_bb_rod"/>
    <property type="match status" value="1"/>
</dbReference>
<evidence type="ECO:0000259" key="8">
    <source>
        <dbReference type="Pfam" id="PF06429"/>
    </source>
</evidence>
<evidence type="ECO:0000256" key="5">
    <source>
        <dbReference type="NCBIfam" id="TIGR02488"/>
    </source>
</evidence>
<dbReference type="InterPro" id="IPR037925">
    <property type="entry name" value="FlgE/F/G-like"/>
</dbReference>
<dbReference type="GO" id="GO:0071978">
    <property type="term" value="P:bacterial-type flagellum-dependent swarming motility"/>
    <property type="evidence" value="ECO:0007669"/>
    <property type="project" value="TreeGrafter"/>
</dbReference>
<dbReference type="PANTHER" id="PTHR30435">
    <property type="entry name" value="FLAGELLAR PROTEIN"/>
    <property type="match status" value="1"/>
</dbReference>
<evidence type="ECO:0000256" key="4">
    <source>
        <dbReference type="ARBA" id="ARBA00023143"/>
    </source>
</evidence>
<evidence type="ECO:0000259" key="7">
    <source>
        <dbReference type="Pfam" id="PF00460"/>
    </source>
</evidence>
<dbReference type="GO" id="GO:0009426">
    <property type="term" value="C:bacterial-type flagellum basal body, distal rod"/>
    <property type="evidence" value="ECO:0007669"/>
    <property type="project" value="UniProtKB-UniRule"/>
</dbReference>
<keyword evidence="10" id="KW-0966">Cell projection</keyword>
<evidence type="ECO:0000256" key="1">
    <source>
        <dbReference type="ARBA" id="ARBA00004117"/>
    </source>
</evidence>
<dbReference type="Pfam" id="PF22692">
    <property type="entry name" value="LlgE_F_G_D1"/>
    <property type="match status" value="1"/>
</dbReference>
<name>A0A1W6BWW0_9BACT</name>
<sequence length="263" mass="27853">MIRSLHTAATGMIAQQTQIDVTSHNIANVNTVGYKKNRAEFADLMYQVMKYAGTSTSATTLSPSGIEVGLGARPTAVTKIFTSGNFKSTSTESFDMAITGNGFFQIQLPDGTTAYTRNGLFTKDNEGNIVNSDGYRLLPEMTVPEGAINISVGTDGTVSVMLAGEQEETQIGQIELVQFINPAGLHSMGDNLYLETGASGAPVAGIAGQDGLGQIRHGFVELSNVQLVEEMTDLITGQRAYEAGSKAITTSDDMLAIVNGLKR</sequence>
<protein>
    <recommendedName>
        <fullName evidence="3 5">Flagellar basal-body rod protein FlgG</fullName>
    </recommendedName>
</protein>
<evidence type="ECO:0000313" key="10">
    <source>
        <dbReference type="EMBL" id="ARJ56558.1"/>
    </source>
</evidence>
<dbReference type="NCBIfam" id="TIGR02488">
    <property type="entry name" value="flgG_G_neg"/>
    <property type="match status" value="1"/>
</dbReference>
<dbReference type="KEGG" id="ccun:CCUN_0951"/>
<dbReference type="OrthoDB" id="9804559at2"/>
<dbReference type="eggNOG" id="COG4786">
    <property type="taxonomic scope" value="Bacteria"/>
</dbReference>
<reference evidence="10 11" key="1">
    <citation type="submission" date="2017-04" db="EMBL/GenBank/DDBJ databases">
        <title>Complete genome sequence of the Campylobacter cuniculorum type strain LMG24588.</title>
        <authorList>
            <person name="Miller W.G."/>
            <person name="Yee E."/>
            <person name="Revez J."/>
            <person name="Bono J.L."/>
            <person name="Rossi M."/>
        </authorList>
    </citation>
    <scope>NUCLEOTIDE SEQUENCE [LARGE SCALE GENOMIC DNA]</scope>
    <source>
        <strain evidence="10 11">LMG 24588</strain>
    </source>
</reference>
<dbReference type="InterPro" id="IPR020013">
    <property type="entry name" value="Flagellar_FlgE/F/G"/>
</dbReference>
<dbReference type="STRING" id="1121267.CCUN_0951"/>
<dbReference type="Proteomes" id="UP000192902">
    <property type="component" value="Chromosome"/>
</dbReference>
<evidence type="ECO:0000259" key="9">
    <source>
        <dbReference type="Pfam" id="PF22692"/>
    </source>
</evidence>
<proteinExistence type="inferred from homology"/>
<gene>
    <name evidence="10" type="primary">flgG</name>
    <name evidence="10" type="ORF">CCUN_0951</name>
</gene>
<feature type="domain" description="Flagellar hook protein FlgE/F/G-like D1" evidence="9">
    <location>
        <begin position="97"/>
        <end position="160"/>
    </location>
</feature>
<dbReference type="Pfam" id="PF06429">
    <property type="entry name" value="Flg_bbr_C"/>
    <property type="match status" value="1"/>
</dbReference>
<evidence type="ECO:0000256" key="3">
    <source>
        <dbReference type="ARBA" id="ARBA00017948"/>
    </source>
</evidence>
<dbReference type="AlphaFoldDB" id="A0A1W6BWW0"/>
<keyword evidence="10" id="KW-0282">Flagellum</keyword>
<dbReference type="InterPro" id="IPR012834">
    <property type="entry name" value="FlgG_G_neg"/>
</dbReference>
<evidence type="ECO:0000256" key="2">
    <source>
        <dbReference type="ARBA" id="ARBA00009677"/>
    </source>
</evidence>
<feature type="domain" description="Flagellar basal-body/hook protein C-terminal" evidence="8">
    <location>
        <begin position="218"/>
        <end position="260"/>
    </location>
</feature>
<dbReference type="SUPFAM" id="SSF117143">
    <property type="entry name" value="Flagellar hook protein flgE"/>
    <property type="match status" value="1"/>
</dbReference>
<dbReference type="EMBL" id="CP020867">
    <property type="protein sequence ID" value="ARJ56558.1"/>
    <property type="molecule type" value="Genomic_DNA"/>
</dbReference>
<dbReference type="InterPro" id="IPR001444">
    <property type="entry name" value="Flag_bb_rod_N"/>
</dbReference>
<comment type="similarity">
    <text evidence="2 6">Belongs to the flagella basal body rod proteins family.</text>
</comment>
<accession>A0A1W6BWW0</accession>
<keyword evidence="10" id="KW-0969">Cilium</keyword>
<dbReference type="RefSeq" id="WP_027306408.1">
    <property type="nucleotide sequence ID" value="NZ_CP020867.1"/>
</dbReference>
<comment type="subcellular location">
    <subcellularLocation>
        <location evidence="1 6">Bacterial flagellum basal body</location>
    </subcellularLocation>
</comment>
<feature type="domain" description="Flagellar basal body rod protein N-terminal" evidence="7">
    <location>
        <begin position="5"/>
        <end position="35"/>
    </location>
</feature>